<dbReference type="AlphaFoldDB" id="A0A1H6VWL1"/>
<feature type="domain" description="PAS" evidence="8">
    <location>
        <begin position="502"/>
        <end position="556"/>
    </location>
</feature>
<sequence length="969" mass="112640">MTKKTNTPIKLYFLLVLMLIAILVTGIYGIRELNTLNEITEKIHTDPIKISDEQFRKSQDIYRQAKRSSYIFLSISLTFFIILAIYIIKKVRLLIRSLKLINNKIMQSEVKFQELMKYAGDSIFMTNLNFQIIAMNESACELLGYSKEELQHMKIVELMTKEEQKTFASRIKIINTEGGSVHERAFVKKDGSLVETEVNVRAIKGIGYISVIRDITERKETEIKIRESEERYKSIISVSKTGGWEFHGVTDFLWCSEEYFLMLGRKQSDYDFSGAKNLKETWIDLLHPEDRERSINHFAEYLKNGSVGTYESYFRMLHANGSWVWIWSRGQTLRDAEGKLTPLTVGTHIDITERKKIERELTEKKEQLSLFIEHSPASLAMFDTDMRYIATSRRWTNDYNIGNQNVIGKTHYEVFPEITQVWKDIHQRCLKGAVERSEEDSFERLDGSKEWIRWEIRPWHKSSGEIGGIIMFTEVITERKESELLFKNLVEKSLVGVFIVQKGKFVYVNPKFAQYLGYAEEEMLKIDNFRQIVDDSYTPAELEQWREKVDTGIIEDFHIELKYKRKDGQIIWADVFCGETIYKGGKAILGSFQDITERKNSEAAIKEQAEIFTAIIENANEAIWLLSPDLTVLQFNKTLQERIRLNGGKEIYLGANFKDFLYSGSENQFMTMFNEALKGNYPEKELCQTNIHGKLFWIRTRMYPVYDTEKKLIGIAILTENITERKAMEAERQKILDEMMQRNRDLEQFTYIVSHNLRAPVANIIGISNYMQNTEMDSKESEEMNNGLRTSVLKLDGVINDLNNILKVKREISEKKETVKFSDLVNNIKTSIVNLIEKEEVTFITDFNAVEEMETIKSYLHSIFYNLISNSIKYRRPDVAPVIEIKTALVEDKLEITYKDNGLGIDLEKKGDQVFGLYKRFHTHAEGKGMGLYMVKTQVETLGGTISLESEINKGTEFKIKFEIEKNNN</sequence>
<dbReference type="EC" id="2.7.13.3" evidence="2"/>
<dbReference type="InterPro" id="IPR036097">
    <property type="entry name" value="HisK_dim/P_sf"/>
</dbReference>
<dbReference type="InterPro" id="IPR036890">
    <property type="entry name" value="HATPase_C_sf"/>
</dbReference>
<accession>A0A1H6VWL1</accession>
<keyword evidence="4" id="KW-0808">Transferase</keyword>
<keyword evidence="6" id="KW-1133">Transmembrane helix</keyword>
<dbReference type="Gene3D" id="3.30.450.20">
    <property type="entry name" value="PAS domain"/>
    <property type="match status" value="5"/>
</dbReference>
<dbReference type="Pfam" id="PF08447">
    <property type="entry name" value="PAS_3"/>
    <property type="match status" value="1"/>
</dbReference>
<reference evidence="11" key="1">
    <citation type="submission" date="2016-10" db="EMBL/GenBank/DDBJ databases">
        <authorList>
            <person name="Varghese N."/>
            <person name="Submissions S."/>
        </authorList>
    </citation>
    <scope>NUCLEOTIDE SEQUENCE [LARGE SCALE GENOMIC DNA]</scope>
    <source>
        <strain evidence="11">DSM 17934</strain>
    </source>
</reference>
<dbReference type="STRING" id="402734.SAMN05660918_2282"/>
<gene>
    <name evidence="10" type="ORF">SAMN05660918_2282</name>
</gene>
<dbReference type="InterPro" id="IPR052162">
    <property type="entry name" value="Sensor_kinase/Photoreceptor"/>
</dbReference>
<dbReference type="Gene3D" id="3.30.565.10">
    <property type="entry name" value="Histidine kinase-like ATPase, C-terminal domain"/>
    <property type="match status" value="1"/>
</dbReference>
<dbReference type="PRINTS" id="PR00344">
    <property type="entry name" value="BCTRLSENSOR"/>
</dbReference>
<dbReference type="SMART" id="SM00387">
    <property type="entry name" value="HATPase_c"/>
    <property type="match status" value="1"/>
</dbReference>
<dbReference type="InterPro" id="IPR004358">
    <property type="entry name" value="Sig_transdc_His_kin-like_C"/>
</dbReference>
<evidence type="ECO:0000313" key="11">
    <source>
        <dbReference type="Proteomes" id="UP000199702"/>
    </source>
</evidence>
<evidence type="ECO:0000313" key="10">
    <source>
        <dbReference type="EMBL" id="SEJ05010.1"/>
    </source>
</evidence>
<evidence type="ECO:0000256" key="3">
    <source>
        <dbReference type="ARBA" id="ARBA00022553"/>
    </source>
</evidence>
<evidence type="ECO:0000256" key="6">
    <source>
        <dbReference type="SAM" id="Phobius"/>
    </source>
</evidence>
<evidence type="ECO:0000259" key="9">
    <source>
        <dbReference type="PROSITE" id="PS50113"/>
    </source>
</evidence>
<dbReference type="PROSITE" id="PS50112">
    <property type="entry name" value="PAS"/>
    <property type="match status" value="2"/>
</dbReference>
<dbReference type="GO" id="GO:0000155">
    <property type="term" value="F:phosphorelay sensor kinase activity"/>
    <property type="evidence" value="ECO:0007669"/>
    <property type="project" value="InterPro"/>
</dbReference>
<feature type="domain" description="PAC" evidence="9">
    <location>
        <begin position="682"/>
        <end position="734"/>
    </location>
</feature>
<feature type="domain" description="Histidine kinase" evidence="7">
    <location>
        <begin position="752"/>
        <end position="966"/>
    </location>
</feature>
<evidence type="ECO:0000256" key="2">
    <source>
        <dbReference type="ARBA" id="ARBA00012438"/>
    </source>
</evidence>
<dbReference type="SMART" id="SM00091">
    <property type="entry name" value="PAS"/>
    <property type="match status" value="5"/>
</dbReference>
<keyword evidence="5" id="KW-0418">Kinase</keyword>
<dbReference type="InterPro" id="IPR035965">
    <property type="entry name" value="PAS-like_dom_sf"/>
</dbReference>
<evidence type="ECO:0000256" key="5">
    <source>
        <dbReference type="ARBA" id="ARBA00022777"/>
    </source>
</evidence>
<proteinExistence type="predicted"/>
<dbReference type="SUPFAM" id="SSF55785">
    <property type="entry name" value="PYP-like sensor domain (PAS domain)"/>
    <property type="match status" value="5"/>
</dbReference>
<evidence type="ECO:0000259" key="8">
    <source>
        <dbReference type="PROSITE" id="PS50112"/>
    </source>
</evidence>
<dbReference type="Pfam" id="PF08448">
    <property type="entry name" value="PAS_4"/>
    <property type="match status" value="2"/>
</dbReference>
<dbReference type="SUPFAM" id="SSF47384">
    <property type="entry name" value="Homodimeric domain of signal transducing histidine kinase"/>
    <property type="match status" value="1"/>
</dbReference>
<feature type="transmembrane region" description="Helical" evidence="6">
    <location>
        <begin position="12"/>
        <end position="30"/>
    </location>
</feature>
<feature type="domain" description="PAC" evidence="9">
    <location>
        <begin position="180"/>
        <end position="227"/>
    </location>
</feature>
<dbReference type="EMBL" id="FNYA01000005">
    <property type="protein sequence ID" value="SEJ05010.1"/>
    <property type="molecule type" value="Genomic_DNA"/>
</dbReference>
<feature type="domain" description="PAC" evidence="9">
    <location>
        <begin position="310"/>
        <end position="363"/>
    </location>
</feature>
<evidence type="ECO:0000256" key="4">
    <source>
        <dbReference type="ARBA" id="ARBA00022679"/>
    </source>
</evidence>
<keyword evidence="11" id="KW-1185">Reference proteome</keyword>
<dbReference type="CDD" id="cd00082">
    <property type="entry name" value="HisKA"/>
    <property type="match status" value="1"/>
</dbReference>
<dbReference type="PANTHER" id="PTHR43304:SF1">
    <property type="entry name" value="PAC DOMAIN-CONTAINING PROTEIN"/>
    <property type="match status" value="1"/>
</dbReference>
<feature type="domain" description="PAC" evidence="9">
    <location>
        <begin position="436"/>
        <end position="488"/>
    </location>
</feature>
<dbReference type="InterPro" id="IPR003594">
    <property type="entry name" value="HATPase_dom"/>
</dbReference>
<dbReference type="SUPFAM" id="SSF55874">
    <property type="entry name" value="ATPase domain of HSP90 chaperone/DNA topoisomerase II/histidine kinase"/>
    <property type="match status" value="1"/>
</dbReference>
<dbReference type="SMART" id="SM00086">
    <property type="entry name" value="PAC"/>
    <property type="match status" value="5"/>
</dbReference>
<feature type="domain" description="PAS" evidence="8">
    <location>
        <begin position="108"/>
        <end position="178"/>
    </location>
</feature>
<organism evidence="10 11">
    <name type="scientific">Flavobacterium terrigena</name>
    <dbReference type="NCBI Taxonomy" id="402734"/>
    <lineage>
        <taxon>Bacteria</taxon>
        <taxon>Pseudomonadati</taxon>
        <taxon>Bacteroidota</taxon>
        <taxon>Flavobacteriia</taxon>
        <taxon>Flavobacteriales</taxon>
        <taxon>Flavobacteriaceae</taxon>
        <taxon>Flavobacterium</taxon>
    </lineage>
</organism>
<dbReference type="InterPro" id="IPR005467">
    <property type="entry name" value="His_kinase_dom"/>
</dbReference>
<dbReference type="Proteomes" id="UP000199702">
    <property type="component" value="Unassembled WGS sequence"/>
</dbReference>
<dbReference type="Gene3D" id="1.10.287.130">
    <property type="match status" value="1"/>
</dbReference>
<name>A0A1H6VWL1_9FLAO</name>
<dbReference type="InterPro" id="IPR001610">
    <property type="entry name" value="PAC"/>
</dbReference>
<keyword evidence="3" id="KW-0597">Phosphoprotein</keyword>
<feature type="domain" description="PAC" evidence="9">
    <location>
        <begin position="557"/>
        <end position="607"/>
    </location>
</feature>
<dbReference type="Pfam" id="PF13426">
    <property type="entry name" value="PAS_9"/>
    <property type="match status" value="2"/>
</dbReference>
<evidence type="ECO:0000259" key="7">
    <source>
        <dbReference type="PROSITE" id="PS50109"/>
    </source>
</evidence>
<dbReference type="InterPro" id="IPR013656">
    <property type="entry name" value="PAS_4"/>
</dbReference>
<dbReference type="PROSITE" id="PS50109">
    <property type="entry name" value="HIS_KIN"/>
    <property type="match status" value="1"/>
</dbReference>
<evidence type="ECO:0000256" key="1">
    <source>
        <dbReference type="ARBA" id="ARBA00000085"/>
    </source>
</evidence>
<dbReference type="InterPro" id="IPR013655">
    <property type="entry name" value="PAS_fold_3"/>
</dbReference>
<dbReference type="Gene3D" id="2.10.70.100">
    <property type="match status" value="1"/>
</dbReference>
<dbReference type="PROSITE" id="PS50113">
    <property type="entry name" value="PAC"/>
    <property type="match status" value="5"/>
</dbReference>
<dbReference type="PANTHER" id="PTHR43304">
    <property type="entry name" value="PHYTOCHROME-LIKE PROTEIN CPH1"/>
    <property type="match status" value="1"/>
</dbReference>
<comment type="catalytic activity">
    <reaction evidence="1">
        <text>ATP + protein L-histidine = ADP + protein N-phospho-L-histidine.</text>
        <dbReference type="EC" id="2.7.13.3"/>
    </reaction>
</comment>
<protein>
    <recommendedName>
        <fullName evidence="2">histidine kinase</fullName>
        <ecNumber evidence="2">2.7.13.3</ecNumber>
    </recommendedName>
</protein>
<dbReference type="InterPro" id="IPR000014">
    <property type="entry name" value="PAS"/>
</dbReference>
<dbReference type="InterPro" id="IPR003661">
    <property type="entry name" value="HisK_dim/P_dom"/>
</dbReference>
<feature type="transmembrane region" description="Helical" evidence="6">
    <location>
        <begin position="70"/>
        <end position="88"/>
    </location>
</feature>
<dbReference type="CDD" id="cd00130">
    <property type="entry name" value="PAS"/>
    <property type="match status" value="4"/>
</dbReference>
<dbReference type="Pfam" id="PF02518">
    <property type="entry name" value="HATPase_c"/>
    <property type="match status" value="1"/>
</dbReference>
<dbReference type="InterPro" id="IPR000700">
    <property type="entry name" value="PAS-assoc_C"/>
</dbReference>
<dbReference type="OrthoDB" id="5522855at2"/>
<keyword evidence="6" id="KW-0812">Transmembrane</keyword>
<keyword evidence="6" id="KW-0472">Membrane</keyword>
<dbReference type="NCBIfam" id="TIGR00229">
    <property type="entry name" value="sensory_box"/>
    <property type="match status" value="5"/>
</dbReference>